<dbReference type="Pfam" id="PF03137">
    <property type="entry name" value="OATP"/>
    <property type="match status" value="1"/>
</dbReference>
<dbReference type="GO" id="GO:0016323">
    <property type="term" value="C:basolateral plasma membrane"/>
    <property type="evidence" value="ECO:0007669"/>
    <property type="project" value="TreeGrafter"/>
</dbReference>
<keyword evidence="8" id="KW-0406">Ion transport</keyword>
<dbReference type="PROSITE" id="PS51465">
    <property type="entry name" value="KAZAL_2"/>
    <property type="match status" value="1"/>
</dbReference>
<dbReference type="SUPFAM" id="SSF103473">
    <property type="entry name" value="MFS general substrate transporter"/>
    <property type="match status" value="3"/>
</dbReference>
<dbReference type="GO" id="GO:0043252">
    <property type="term" value="P:sodium-independent organic anion transport"/>
    <property type="evidence" value="ECO:0007669"/>
    <property type="project" value="TreeGrafter"/>
</dbReference>
<dbReference type="InterPro" id="IPR004156">
    <property type="entry name" value="OATP"/>
</dbReference>
<dbReference type="Gene3D" id="1.20.1250.20">
    <property type="entry name" value="MFS general substrate transporter like domains"/>
    <property type="match status" value="1"/>
</dbReference>
<feature type="transmembrane region" description="Helical" evidence="8">
    <location>
        <begin position="105"/>
        <end position="127"/>
    </location>
</feature>
<feature type="transmembrane region" description="Helical" evidence="8">
    <location>
        <begin position="259"/>
        <end position="284"/>
    </location>
</feature>
<comment type="caution">
    <text evidence="8">Lacks conserved residue(s) required for the propagation of feature annotation.</text>
</comment>
<dbReference type="OrthoDB" id="5062115at2759"/>
<evidence type="ECO:0000313" key="11">
    <source>
        <dbReference type="Proteomes" id="UP000192578"/>
    </source>
</evidence>
<dbReference type="Proteomes" id="UP000192578">
    <property type="component" value="Unassembled WGS sequence"/>
</dbReference>
<sequence length="668" mass="72161">MAEAPSLPVAVFSPTKGSLSCNIFGWAPRWLQVFNDLRAFMVCFFCLSIFRGITISYFASMVPSMEKRFGLSSQSIGTVNAMSDVSGLLSAVLVAHFGGGHRPRWIAGSSLLVGIGYLLMAAPEIIFPPNPTSILASVMATSSDENEPFCDANRNESSQTAGLVCGEETTDGRGGPLLVLGLGQFVFGLGAMTAPILGMPFLDDNVKRRNAPLYFALAFVGLNFGPLVGTGLSAAFNAIYFDLSKPDFQPSDPRWISAWYLGFAVAGVGSIVMAVIMSCFPSALTKKPRRKPSLNGNGLTVQKDLSGRERKTHLAERTAVVPQTITVKDLPVNLRRLSRNSTYLMKVLGQILSAFALSGYISFNVKFMKEQYRVPQSTISIAGVLPMVLGMMIGVGLGSMFVRHFKLSPRRIGYVMAACSFLGATCFFSVTGLGCSQDHIIGVDDVAEPYNTTSADVCMRKNDCKCQNAHFNPVCDTGRGRTYVSACAAGCSSSNRRNGTKYYLDCVCAIGDVGSLFGELENTTWVTADVLATSVVLSGVCPKQCSNFPIYVALMSLAMVCMGFPTAGAVMLQFRIVDKDLKSLVNGLSTFAMSALGMLPAPILLGWLIDSSCRFWQTDSCGTRGACWIYNADEFRWKFHAIVGAVRLINCLTDLTVTYKVRHLAFRA</sequence>
<keyword evidence="8" id="KW-0813">Transport</keyword>
<feature type="transmembrane region" description="Helical" evidence="8">
    <location>
        <begin position="381"/>
        <end position="402"/>
    </location>
</feature>
<protein>
    <recommendedName>
        <fullName evidence="8">Solute carrier organic anion transporter family member</fullName>
    </recommendedName>
</protein>
<evidence type="ECO:0000259" key="9">
    <source>
        <dbReference type="PROSITE" id="PS51465"/>
    </source>
</evidence>
<dbReference type="PANTHER" id="PTHR11388:SF76">
    <property type="entry name" value="SOLUTE CARRIER ORGANIC ANION TRANSPORTER FAMILY MEMBER"/>
    <property type="match status" value="1"/>
</dbReference>
<evidence type="ECO:0000256" key="4">
    <source>
        <dbReference type="ARBA" id="ARBA00022692"/>
    </source>
</evidence>
<comment type="similarity">
    <text evidence="2 8">Belongs to the organo anion transporter (TC 2.A.60) family.</text>
</comment>
<feature type="transmembrane region" description="Helical" evidence="8">
    <location>
        <begin position="548"/>
        <end position="572"/>
    </location>
</feature>
<dbReference type="InterPro" id="IPR036259">
    <property type="entry name" value="MFS_trans_sf"/>
</dbReference>
<dbReference type="GO" id="GO:0015347">
    <property type="term" value="F:sodium-independent organic anion transmembrane transporter activity"/>
    <property type="evidence" value="ECO:0007669"/>
    <property type="project" value="TreeGrafter"/>
</dbReference>
<proteinExistence type="inferred from homology"/>
<dbReference type="GO" id="GO:0006811">
    <property type="term" value="P:monoatomic ion transport"/>
    <property type="evidence" value="ECO:0007669"/>
    <property type="project" value="UniProtKB-KW"/>
</dbReference>
<evidence type="ECO:0000256" key="8">
    <source>
        <dbReference type="RuleBase" id="RU362056"/>
    </source>
</evidence>
<dbReference type="CDD" id="cd17336">
    <property type="entry name" value="MFS_SLCO_OATP"/>
    <property type="match status" value="1"/>
</dbReference>
<dbReference type="NCBIfam" id="TIGR00805">
    <property type="entry name" value="oat"/>
    <property type="match status" value="1"/>
</dbReference>
<evidence type="ECO:0000256" key="5">
    <source>
        <dbReference type="ARBA" id="ARBA00022989"/>
    </source>
</evidence>
<dbReference type="InterPro" id="IPR002350">
    <property type="entry name" value="Kazal_dom"/>
</dbReference>
<keyword evidence="3" id="KW-1003">Cell membrane</keyword>
<evidence type="ECO:0000256" key="7">
    <source>
        <dbReference type="ARBA" id="ARBA00023157"/>
    </source>
</evidence>
<evidence type="ECO:0000256" key="6">
    <source>
        <dbReference type="ARBA" id="ARBA00023136"/>
    </source>
</evidence>
<feature type="transmembrane region" description="Helical" evidence="8">
    <location>
        <begin position="79"/>
        <end position="98"/>
    </location>
</feature>
<feature type="transmembrane region" description="Helical" evidence="8">
    <location>
        <begin position="584"/>
        <end position="609"/>
    </location>
</feature>
<dbReference type="AlphaFoldDB" id="A0A9X6NKM4"/>
<feature type="transmembrane region" description="Helical" evidence="8">
    <location>
        <begin position="343"/>
        <end position="361"/>
    </location>
</feature>
<keyword evidence="5 8" id="KW-1133">Transmembrane helix</keyword>
<dbReference type="PANTHER" id="PTHR11388">
    <property type="entry name" value="ORGANIC ANION TRANSPORTER"/>
    <property type="match status" value="1"/>
</dbReference>
<feature type="domain" description="Kazal-like" evidence="9">
    <location>
        <begin position="452"/>
        <end position="507"/>
    </location>
</feature>
<evidence type="ECO:0000256" key="2">
    <source>
        <dbReference type="ARBA" id="ARBA00009657"/>
    </source>
</evidence>
<evidence type="ECO:0000256" key="1">
    <source>
        <dbReference type="ARBA" id="ARBA00004651"/>
    </source>
</evidence>
<evidence type="ECO:0000256" key="3">
    <source>
        <dbReference type="ARBA" id="ARBA00022475"/>
    </source>
</evidence>
<feature type="transmembrane region" description="Helical" evidence="8">
    <location>
        <begin position="39"/>
        <end position="59"/>
    </location>
</feature>
<comment type="subcellular location">
    <subcellularLocation>
        <location evidence="1 8">Cell membrane</location>
        <topology evidence="1 8">Multi-pass membrane protein</topology>
    </subcellularLocation>
</comment>
<gene>
    <name evidence="10" type="ORF">BV898_16684</name>
</gene>
<keyword evidence="6 8" id="KW-0472">Membrane</keyword>
<feature type="transmembrane region" description="Helical" evidence="8">
    <location>
        <begin position="214"/>
        <end position="239"/>
    </location>
</feature>
<accession>A0A9X6NKM4</accession>
<name>A0A9X6NKM4_HYPEX</name>
<comment type="caution">
    <text evidence="10">The sequence shown here is derived from an EMBL/GenBank/DDBJ whole genome shotgun (WGS) entry which is preliminary data.</text>
</comment>
<keyword evidence="11" id="KW-1185">Reference proteome</keyword>
<organism evidence="10 11">
    <name type="scientific">Hypsibius exemplaris</name>
    <name type="common">Freshwater tardigrade</name>
    <dbReference type="NCBI Taxonomy" id="2072580"/>
    <lineage>
        <taxon>Eukaryota</taxon>
        <taxon>Metazoa</taxon>
        <taxon>Ecdysozoa</taxon>
        <taxon>Tardigrada</taxon>
        <taxon>Eutardigrada</taxon>
        <taxon>Parachela</taxon>
        <taxon>Hypsibioidea</taxon>
        <taxon>Hypsibiidae</taxon>
        <taxon>Hypsibius</taxon>
    </lineage>
</organism>
<dbReference type="EMBL" id="MTYJ01000257">
    <property type="protein sequence ID" value="OWA52226.1"/>
    <property type="molecule type" value="Genomic_DNA"/>
</dbReference>
<keyword evidence="7" id="KW-1015">Disulfide bond</keyword>
<keyword evidence="4 8" id="KW-0812">Transmembrane</keyword>
<reference evidence="11" key="1">
    <citation type="submission" date="2017-01" db="EMBL/GenBank/DDBJ databases">
        <title>Comparative genomics of anhydrobiosis in the tardigrade Hypsibius dujardini.</title>
        <authorList>
            <person name="Yoshida Y."/>
            <person name="Koutsovoulos G."/>
            <person name="Laetsch D."/>
            <person name="Stevens L."/>
            <person name="Kumar S."/>
            <person name="Horikawa D."/>
            <person name="Ishino K."/>
            <person name="Komine S."/>
            <person name="Tomita M."/>
            <person name="Blaxter M."/>
            <person name="Arakawa K."/>
        </authorList>
    </citation>
    <scope>NUCLEOTIDE SEQUENCE [LARGE SCALE GENOMIC DNA]</scope>
    <source>
        <strain evidence="11">Z151</strain>
    </source>
</reference>
<evidence type="ECO:0000313" key="10">
    <source>
        <dbReference type="EMBL" id="OWA52226.1"/>
    </source>
</evidence>
<feature type="transmembrane region" description="Helical" evidence="8">
    <location>
        <begin position="177"/>
        <end position="202"/>
    </location>
</feature>